<dbReference type="Proteomes" id="UP000198688">
    <property type="component" value="Chromosome I"/>
</dbReference>
<keyword evidence="6" id="KW-1185">Reference proteome</keyword>
<keyword evidence="2" id="KW-0804">Transcription</keyword>
<dbReference type="RefSeq" id="WP_092547152.1">
    <property type="nucleotide sequence ID" value="NZ_BOMJ01000034.1"/>
</dbReference>
<keyword evidence="4" id="KW-0812">Transmembrane</keyword>
<dbReference type="Gene3D" id="1.10.10.1320">
    <property type="entry name" value="Anti-sigma factor, zinc-finger domain"/>
    <property type="match status" value="1"/>
</dbReference>
<dbReference type="STRING" id="113562.SAMN04489716_5363"/>
<evidence type="ECO:0008006" key="7">
    <source>
        <dbReference type="Google" id="ProtNLM"/>
    </source>
</evidence>
<evidence type="ECO:0000256" key="4">
    <source>
        <dbReference type="SAM" id="Phobius"/>
    </source>
</evidence>
<keyword evidence="4" id="KW-1133">Transmembrane helix</keyword>
<proteinExistence type="predicted"/>
<keyword evidence="4" id="KW-0472">Membrane</keyword>
<organism evidence="5 6">
    <name type="scientific">Actinoplanes derwentensis</name>
    <dbReference type="NCBI Taxonomy" id="113562"/>
    <lineage>
        <taxon>Bacteria</taxon>
        <taxon>Bacillati</taxon>
        <taxon>Actinomycetota</taxon>
        <taxon>Actinomycetes</taxon>
        <taxon>Micromonosporales</taxon>
        <taxon>Micromonosporaceae</taxon>
        <taxon>Actinoplanes</taxon>
    </lineage>
</organism>
<evidence type="ECO:0000256" key="2">
    <source>
        <dbReference type="ARBA" id="ARBA00023163"/>
    </source>
</evidence>
<evidence type="ECO:0000313" key="5">
    <source>
        <dbReference type="EMBL" id="SDT66559.1"/>
    </source>
</evidence>
<sequence length="345" mass="35137">MSAPTCDDSTMRTLVGFLVLGRLSEVEHRTVSQHLTTCERCRVERAEIDRLVSVLGMLPVADVRALVADFGVEVPVTGPVPGQLFGAPGAPRGTQGAPRGVQGAPRGVPGSPRVAPIAAPRPVPPPVVVSRPAAAPLPPPLPVASPSPAVGELRPVARIGPVPAADRRGVRLGEGYLPPRPVTGPLSRGPHSHRRSASRRPRARAVVGMTTVLAAVVTAALLIMPGLSAETPGPVVAVASTSDGVSGVEMSAVLYEDDGRVSVRLSATGLAPDVAYQLHAVTDEGEDLLLGQLTGGTGGGTFTGDIASSVDDLWYFSIQEIDGGLMVSANVVLGSPGPDPSAGAS</sequence>
<feature type="region of interest" description="Disordered" evidence="3">
    <location>
        <begin position="89"/>
        <end position="110"/>
    </location>
</feature>
<dbReference type="InterPro" id="IPR041916">
    <property type="entry name" value="Anti_sigma_zinc_sf"/>
</dbReference>
<reference evidence="5 6" key="1">
    <citation type="submission" date="2016-10" db="EMBL/GenBank/DDBJ databases">
        <authorList>
            <person name="de Groot N.N."/>
        </authorList>
    </citation>
    <scope>NUCLEOTIDE SEQUENCE [LARGE SCALE GENOMIC DNA]</scope>
    <source>
        <strain evidence="5 6">DSM 43941</strain>
    </source>
</reference>
<feature type="transmembrane region" description="Helical" evidence="4">
    <location>
        <begin position="203"/>
        <end position="224"/>
    </location>
</feature>
<dbReference type="AlphaFoldDB" id="A0A1H2C899"/>
<protein>
    <recommendedName>
        <fullName evidence="7">Zinc-finger</fullName>
    </recommendedName>
</protein>
<feature type="region of interest" description="Disordered" evidence="3">
    <location>
        <begin position="172"/>
        <end position="203"/>
    </location>
</feature>
<feature type="compositionally biased region" description="Basic residues" evidence="3">
    <location>
        <begin position="190"/>
        <end position="203"/>
    </location>
</feature>
<name>A0A1H2C899_9ACTN</name>
<accession>A0A1H2C899</accession>
<keyword evidence="1" id="KW-0805">Transcription regulation</keyword>
<evidence type="ECO:0000256" key="1">
    <source>
        <dbReference type="ARBA" id="ARBA00023015"/>
    </source>
</evidence>
<evidence type="ECO:0000256" key="3">
    <source>
        <dbReference type="SAM" id="MobiDB-lite"/>
    </source>
</evidence>
<evidence type="ECO:0000313" key="6">
    <source>
        <dbReference type="Proteomes" id="UP000198688"/>
    </source>
</evidence>
<dbReference type="EMBL" id="LT629758">
    <property type="protein sequence ID" value="SDT66559.1"/>
    <property type="molecule type" value="Genomic_DNA"/>
</dbReference>
<gene>
    <name evidence="5" type="ORF">SAMN04489716_5363</name>
</gene>
<dbReference type="OrthoDB" id="153510at2"/>